<keyword evidence="9" id="KW-0472">Membrane</keyword>
<keyword evidence="10" id="KW-0732">Signal</keyword>
<comment type="catalytic activity">
    <reaction evidence="1">
        <text>ATP + protein L-histidine = ADP + protein N-phospho-L-histidine.</text>
        <dbReference type="EC" id="2.7.13.3"/>
    </reaction>
</comment>
<dbReference type="InterPro" id="IPR005467">
    <property type="entry name" value="His_kinase_dom"/>
</dbReference>
<keyword evidence="6" id="KW-0418">Kinase</keyword>
<comment type="caution">
    <text evidence="12">The sequence shown here is derived from an EMBL/GenBank/DDBJ whole genome shotgun (WGS) entry which is preliminary data.</text>
</comment>
<accession>A0A7Y8Y681</accession>
<name>A0A7Y8Y681_9FLAO</name>
<dbReference type="SUPFAM" id="SSF48452">
    <property type="entry name" value="TPR-like"/>
    <property type="match status" value="1"/>
</dbReference>
<dbReference type="CDD" id="cd00082">
    <property type="entry name" value="HisKA"/>
    <property type="match status" value="1"/>
</dbReference>
<sequence>MIRFLLLSLSLLALHSAHGQTTDLVKANEDIQQLIYDNKYNEAQSRIYELLRSGNIDKREEMVLYVFLSDIKRILVSKDEGMKFARKALAVTYEDKKTGLRARSLAYHVIANIHFEKQEYDSAYYYAEKSIRQAKKYSDSERYLNTRISNLPIIGYYFLEKGKLDEAEKTLFESKRLFEETDNECEIPLQLLKLADLEIKRKNLPKAERYALRAREMADSCSVNNYVLASYSKLIDIYLLQNDAKKMLFCVQKRDSLNHSKSMDEQRKNAEVLEARYDAMMSQQESKVFRLRAEAQESRNWMWIGISGILTVSLAVAIWLAVRMKQKKRLISRQKNEVERLNLLNRKIFSVISHDFKGPLHNLQGSVAMVEDDYLDAETFKEIASTIGSQTEQASLVLENLLNWAKSEIHDPKGGPETAFPKIIAHEIASQLEPAIHDKNLSVEIDLPQTLQVKIQPDKLRIIYRNLLSNAIKYSFEQGKITLGYEPVRHCLFVRDEGIGIDLKTLEKLFANAVDSGKGTHRESGYGIGLQITSELVRKSKGKIRAENNDGKGATIYFCLEVVNL</sequence>
<dbReference type="PANTHER" id="PTHR42878:SF7">
    <property type="entry name" value="SENSOR HISTIDINE KINASE GLRK"/>
    <property type="match status" value="1"/>
</dbReference>
<keyword evidence="3" id="KW-0597">Phosphoprotein</keyword>
<evidence type="ECO:0000256" key="10">
    <source>
        <dbReference type="SAM" id="SignalP"/>
    </source>
</evidence>
<evidence type="ECO:0000256" key="8">
    <source>
        <dbReference type="ARBA" id="ARBA00023012"/>
    </source>
</evidence>
<evidence type="ECO:0000256" key="6">
    <source>
        <dbReference type="ARBA" id="ARBA00022777"/>
    </source>
</evidence>
<protein>
    <recommendedName>
        <fullName evidence="2">histidine kinase</fullName>
        <ecNumber evidence="2">2.7.13.3</ecNumber>
    </recommendedName>
</protein>
<evidence type="ECO:0000313" key="12">
    <source>
        <dbReference type="EMBL" id="NYA72673.1"/>
    </source>
</evidence>
<keyword evidence="7" id="KW-0067">ATP-binding</keyword>
<evidence type="ECO:0000313" key="13">
    <source>
        <dbReference type="Proteomes" id="UP000535020"/>
    </source>
</evidence>
<dbReference type="InterPro" id="IPR003594">
    <property type="entry name" value="HATPase_dom"/>
</dbReference>
<dbReference type="Pfam" id="PF02518">
    <property type="entry name" value="HATPase_c"/>
    <property type="match status" value="1"/>
</dbReference>
<feature type="signal peptide" evidence="10">
    <location>
        <begin position="1"/>
        <end position="19"/>
    </location>
</feature>
<keyword evidence="8" id="KW-0902">Two-component regulatory system</keyword>
<dbReference type="PRINTS" id="PR00344">
    <property type="entry name" value="BCTRLSENSOR"/>
</dbReference>
<keyword evidence="5" id="KW-0547">Nucleotide-binding</keyword>
<evidence type="ECO:0000256" key="7">
    <source>
        <dbReference type="ARBA" id="ARBA00022840"/>
    </source>
</evidence>
<feature type="chain" id="PRO_5031559578" description="histidine kinase" evidence="10">
    <location>
        <begin position="20"/>
        <end position="565"/>
    </location>
</feature>
<dbReference type="GO" id="GO:0030295">
    <property type="term" value="F:protein kinase activator activity"/>
    <property type="evidence" value="ECO:0007669"/>
    <property type="project" value="TreeGrafter"/>
</dbReference>
<dbReference type="GO" id="GO:0007234">
    <property type="term" value="P:osmosensory signaling via phosphorelay pathway"/>
    <property type="evidence" value="ECO:0007669"/>
    <property type="project" value="TreeGrafter"/>
</dbReference>
<dbReference type="RefSeq" id="WP_176007482.1">
    <property type="nucleotide sequence ID" value="NZ_JABWMI010000022.1"/>
</dbReference>
<evidence type="ECO:0000256" key="3">
    <source>
        <dbReference type="ARBA" id="ARBA00022553"/>
    </source>
</evidence>
<dbReference type="Gene3D" id="1.25.40.10">
    <property type="entry name" value="Tetratricopeptide repeat domain"/>
    <property type="match status" value="1"/>
</dbReference>
<evidence type="ECO:0000259" key="11">
    <source>
        <dbReference type="PROSITE" id="PS50109"/>
    </source>
</evidence>
<dbReference type="Gene3D" id="1.10.287.130">
    <property type="match status" value="1"/>
</dbReference>
<evidence type="ECO:0000256" key="5">
    <source>
        <dbReference type="ARBA" id="ARBA00022741"/>
    </source>
</evidence>
<reference evidence="12 13" key="1">
    <citation type="submission" date="2020-07" db="EMBL/GenBank/DDBJ databases">
        <authorList>
            <person name="Sun Q."/>
        </authorList>
    </citation>
    <scope>NUCLEOTIDE SEQUENCE [LARGE SCALE GENOMIC DNA]</scope>
    <source>
        <strain evidence="12 13">MAH-1</strain>
    </source>
</reference>
<keyword evidence="9" id="KW-0812">Transmembrane</keyword>
<dbReference type="EMBL" id="JACBJI010000010">
    <property type="protein sequence ID" value="NYA72673.1"/>
    <property type="molecule type" value="Genomic_DNA"/>
</dbReference>
<gene>
    <name evidence="12" type="ORF">HZF10_17215</name>
</gene>
<dbReference type="SUPFAM" id="SSF47384">
    <property type="entry name" value="Homodimeric domain of signal transducing histidine kinase"/>
    <property type="match status" value="1"/>
</dbReference>
<dbReference type="InterPro" id="IPR036890">
    <property type="entry name" value="HATPase_C_sf"/>
</dbReference>
<keyword evidence="13" id="KW-1185">Reference proteome</keyword>
<dbReference type="PROSITE" id="PS50109">
    <property type="entry name" value="HIS_KIN"/>
    <property type="match status" value="1"/>
</dbReference>
<dbReference type="AlphaFoldDB" id="A0A7Y8Y681"/>
<dbReference type="EC" id="2.7.13.3" evidence="2"/>
<feature type="domain" description="Histidine kinase" evidence="11">
    <location>
        <begin position="351"/>
        <end position="564"/>
    </location>
</feature>
<dbReference type="InterPro" id="IPR011990">
    <property type="entry name" value="TPR-like_helical_dom_sf"/>
</dbReference>
<dbReference type="PANTHER" id="PTHR42878">
    <property type="entry name" value="TWO-COMPONENT HISTIDINE KINASE"/>
    <property type="match status" value="1"/>
</dbReference>
<dbReference type="Gene3D" id="3.30.565.10">
    <property type="entry name" value="Histidine kinase-like ATPase, C-terminal domain"/>
    <property type="match status" value="1"/>
</dbReference>
<dbReference type="Proteomes" id="UP000535020">
    <property type="component" value="Unassembled WGS sequence"/>
</dbReference>
<proteinExistence type="predicted"/>
<feature type="transmembrane region" description="Helical" evidence="9">
    <location>
        <begin position="301"/>
        <end position="322"/>
    </location>
</feature>
<evidence type="ECO:0000256" key="1">
    <source>
        <dbReference type="ARBA" id="ARBA00000085"/>
    </source>
</evidence>
<keyword evidence="4" id="KW-0808">Transferase</keyword>
<dbReference type="SMART" id="SM00388">
    <property type="entry name" value="HisKA"/>
    <property type="match status" value="1"/>
</dbReference>
<dbReference type="GO" id="GO:0000156">
    <property type="term" value="F:phosphorelay response regulator activity"/>
    <property type="evidence" value="ECO:0007669"/>
    <property type="project" value="TreeGrafter"/>
</dbReference>
<dbReference type="GO" id="GO:0000155">
    <property type="term" value="F:phosphorelay sensor kinase activity"/>
    <property type="evidence" value="ECO:0007669"/>
    <property type="project" value="InterPro"/>
</dbReference>
<dbReference type="InterPro" id="IPR036097">
    <property type="entry name" value="HisK_dim/P_sf"/>
</dbReference>
<dbReference type="InterPro" id="IPR004358">
    <property type="entry name" value="Sig_transdc_His_kin-like_C"/>
</dbReference>
<dbReference type="InterPro" id="IPR050351">
    <property type="entry name" value="BphY/WalK/GraS-like"/>
</dbReference>
<organism evidence="12 13">
    <name type="scientific">Flavobacterium agri</name>
    <dbReference type="NCBI Taxonomy" id="2743471"/>
    <lineage>
        <taxon>Bacteria</taxon>
        <taxon>Pseudomonadati</taxon>
        <taxon>Bacteroidota</taxon>
        <taxon>Flavobacteriia</taxon>
        <taxon>Flavobacteriales</taxon>
        <taxon>Flavobacteriaceae</taxon>
        <taxon>Flavobacterium</taxon>
    </lineage>
</organism>
<evidence type="ECO:0000256" key="9">
    <source>
        <dbReference type="SAM" id="Phobius"/>
    </source>
</evidence>
<evidence type="ECO:0000256" key="4">
    <source>
        <dbReference type="ARBA" id="ARBA00022679"/>
    </source>
</evidence>
<dbReference type="GO" id="GO:0005524">
    <property type="term" value="F:ATP binding"/>
    <property type="evidence" value="ECO:0007669"/>
    <property type="project" value="UniProtKB-KW"/>
</dbReference>
<evidence type="ECO:0000256" key="2">
    <source>
        <dbReference type="ARBA" id="ARBA00012438"/>
    </source>
</evidence>
<keyword evidence="9" id="KW-1133">Transmembrane helix</keyword>
<dbReference type="SMART" id="SM00387">
    <property type="entry name" value="HATPase_c"/>
    <property type="match status" value="1"/>
</dbReference>
<dbReference type="Pfam" id="PF00512">
    <property type="entry name" value="HisKA"/>
    <property type="match status" value="1"/>
</dbReference>
<dbReference type="SUPFAM" id="SSF55874">
    <property type="entry name" value="ATPase domain of HSP90 chaperone/DNA topoisomerase II/histidine kinase"/>
    <property type="match status" value="1"/>
</dbReference>
<dbReference type="InterPro" id="IPR003661">
    <property type="entry name" value="HisK_dim/P_dom"/>
</dbReference>